<dbReference type="Proteomes" id="UP000215405">
    <property type="component" value="Unassembled WGS sequence"/>
</dbReference>
<dbReference type="PANTHER" id="PTHR47191:SF2">
    <property type="entry name" value="OS05G0170800 PROTEIN"/>
    <property type="match status" value="1"/>
</dbReference>
<dbReference type="InterPro" id="IPR023065">
    <property type="entry name" value="Uncharacterised_ApaG"/>
</dbReference>
<dbReference type="InterPro" id="IPR007474">
    <property type="entry name" value="ApaG_domain"/>
</dbReference>
<dbReference type="Pfam" id="PF04379">
    <property type="entry name" value="DUF525"/>
    <property type="match status" value="1"/>
</dbReference>
<dbReference type="InterPro" id="IPR036767">
    <property type="entry name" value="ApaG_sf"/>
</dbReference>
<evidence type="ECO:0000313" key="5">
    <source>
        <dbReference type="Proteomes" id="UP000215405"/>
    </source>
</evidence>
<accession>A0A231V0G6</accession>
<dbReference type="PROSITE" id="PS51087">
    <property type="entry name" value="APAG"/>
    <property type="match status" value="1"/>
</dbReference>
<evidence type="ECO:0000256" key="2">
    <source>
        <dbReference type="HAMAP-Rule" id="MF_00791"/>
    </source>
</evidence>
<dbReference type="EMBL" id="NBYO01000001">
    <property type="protein sequence ID" value="OXT01672.1"/>
    <property type="molecule type" value="Genomic_DNA"/>
</dbReference>
<dbReference type="AlphaFoldDB" id="A0A231V0G6"/>
<protein>
    <recommendedName>
        <fullName evidence="1 2">Protein ApaG</fullName>
    </recommendedName>
</protein>
<name>A0A231V0G6_9HYPH</name>
<evidence type="ECO:0000259" key="3">
    <source>
        <dbReference type="PROSITE" id="PS51087"/>
    </source>
</evidence>
<dbReference type="RefSeq" id="WP_094075642.1">
    <property type="nucleotide sequence ID" value="NZ_NBYO01000001.1"/>
</dbReference>
<gene>
    <name evidence="2" type="primary">apaG</name>
    <name evidence="4" type="ORF">B7H23_01530</name>
</gene>
<keyword evidence="5" id="KW-1185">Reference proteome</keyword>
<dbReference type="SUPFAM" id="SSF110069">
    <property type="entry name" value="ApaG-like"/>
    <property type="match status" value="1"/>
</dbReference>
<feature type="domain" description="ApaG" evidence="3">
    <location>
        <begin position="3"/>
        <end position="127"/>
    </location>
</feature>
<organism evidence="4 5">
    <name type="scientific">Notoacmeibacter marinus</name>
    <dbReference type="NCBI Taxonomy" id="1876515"/>
    <lineage>
        <taxon>Bacteria</taxon>
        <taxon>Pseudomonadati</taxon>
        <taxon>Pseudomonadota</taxon>
        <taxon>Alphaproteobacteria</taxon>
        <taxon>Hyphomicrobiales</taxon>
        <taxon>Notoacmeibacteraceae</taxon>
        <taxon>Notoacmeibacter</taxon>
    </lineage>
</organism>
<dbReference type="HAMAP" id="MF_00791">
    <property type="entry name" value="ApaG"/>
    <property type="match status" value="1"/>
</dbReference>
<reference evidence="5" key="1">
    <citation type="journal article" date="2017" name="Int. J. Syst. Evol. Microbiol.">
        <title>Notoacmeibacter marinus gen. nov., sp. nov., isolated from the gut of a limpet and proposal of Notoacmeibacteraceae fam. nov. in the order Rhizobiales of the class Alphaproteobacteria.</title>
        <authorList>
            <person name="Huang Z."/>
            <person name="Guo F."/>
            <person name="Lai Q."/>
        </authorList>
    </citation>
    <scope>NUCLEOTIDE SEQUENCE [LARGE SCALE GENOMIC DNA]</scope>
    <source>
        <strain evidence="5">XMTR2A4</strain>
    </source>
</reference>
<comment type="caution">
    <text evidence="4">The sequence shown here is derived from an EMBL/GenBank/DDBJ whole genome shotgun (WGS) entry which is preliminary data.</text>
</comment>
<sequence>MYRAVTEDIAVEVQPFFLPDHSEPQNNHFVWAYRVTIANGSDRAVQLRRRYWKITDGVGRVEEVEGAGVVGEEPRLLPGESYTYTSGCPLTVPSGMMQGHYTMQLDTGERFEIAIPAFSLDLPEDERTLN</sequence>
<proteinExistence type="inferred from homology"/>
<evidence type="ECO:0000313" key="4">
    <source>
        <dbReference type="EMBL" id="OXT01672.1"/>
    </source>
</evidence>
<evidence type="ECO:0000256" key="1">
    <source>
        <dbReference type="ARBA" id="ARBA00017693"/>
    </source>
</evidence>
<dbReference type="InterPro" id="IPR050718">
    <property type="entry name" value="ApaG-like"/>
</dbReference>
<dbReference type="NCBIfam" id="NF003967">
    <property type="entry name" value="PRK05461.1"/>
    <property type="match status" value="1"/>
</dbReference>
<dbReference type="Gene3D" id="2.60.40.1470">
    <property type="entry name" value="ApaG domain"/>
    <property type="match status" value="1"/>
</dbReference>
<dbReference type="PANTHER" id="PTHR47191">
    <property type="entry name" value="OS05G0170800 PROTEIN"/>
    <property type="match status" value="1"/>
</dbReference>